<evidence type="ECO:0000313" key="2">
    <source>
        <dbReference type="EMBL" id="AHG89832.1"/>
    </source>
</evidence>
<dbReference type="AlphaFoldDB" id="W0RHD0"/>
<evidence type="ECO:0000256" key="1">
    <source>
        <dbReference type="SAM" id="MobiDB-lite"/>
    </source>
</evidence>
<dbReference type="InParanoid" id="W0RHD0"/>
<gene>
    <name evidence="2" type="ORF">J421_2295</name>
</gene>
<sequence length="82" mass="8909">MAKRAPKKDVRGPSHGPGASRLSLDASCPRQSRQDMIPGSTLSHAEKLRAARAVDLRDNAEFTSLSGGYLRVTPRDLTKRHG</sequence>
<dbReference type="STRING" id="861299.J421_2295"/>
<dbReference type="Proteomes" id="UP000019151">
    <property type="component" value="Chromosome"/>
</dbReference>
<dbReference type="HOGENOM" id="CLU_2553401_0_0_0"/>
<keyword evidence="3" id="KW-1185">Reference proteome</keyword>
<reference evidence="2 3" key="1">
    <citation type="journal article" date="2014" name="Genome Announc.">
        <title>Genome Sequence and Methylome of Soil Bacterium Gemmatirosa kalamazoonensis KBS708T, a Member of the Rarely Cultivated Gemmatimonadetes Phylum.</title>
        <authorList>
            <person name="Debruyn J.M."/>
            <person name="Radosevich M."/>
            <person name="Wommack K.E."/>
            <person name="Polson S.W."/>
            <person name="Hauser L.J."/>
            <person name="Fawaz M.N."/>
            <person name="Korlach J."/>
            <person name="Tsai Y.C."/>
        </authorList>
    </citation>
    <scope>NUCLEOTIDE SEQUENCE [LARGE SCALE GENOMIC DNA]</scope>
    <source>
        <strain evidence="2 3">KBS708</strain>
    </source>
</reference>
<dbReference type="KEGG" id="gba:J421_2295"/>
<accession>W0RHD0</accession>
<protein>
    <submittedName>
        <fullName evidence="2">Uncharacterized protein</fullName>
    </submittedName>
</protein>
<feature type="region of interest" description="Disordered" evidence="1">
    <location>
        <begin position="1"/>
        <end position="43"/>
    </location>
</feature>
<evidence type="ECO:0000313" key="3">
    <source>
        <dbReference type="Proteomes" id="UP000019151"/>
    </source>
</evidence>
<organism evidence="2 3">
    <name type="scientific">Gemmatirosa kalamazoonensis</name>
    <dbReference type="NCBI Taxonomy" id="861299"/>
    <lineage>
        <taxon>Bacteria</taxon>
        <taxon>Pseudomonadati</taxon>
        <taxon>Gemmatimonadota</taxon>
        <taxon>Gemmatimonadia</taxon>
        <taxon>Gemmatimonadales</taxon>
        <taxon>Gemmatimonadaceae</taxon>
        <taxon>Gemmatirosa</taxon>
    </lineage>
</organism>
<name>W0RHD0_9BACT</name>
<proteinExistence type="predicted"/>
<dbReference type="EMBL" id="CP007128">
    <property type="protein sequence ID" value="AHG89832.1"/>
    <property type="molecule type" value="Genomic_DNA"/>
</dbReference>